<keyword evidence="3" id="KW-1185">Reference proteome</keyword>
<evidence type="ECO:0000259" key="1">
    <source>
        <dbReference type="PROSITE" id="PS51819"/>
    </source>
</evidence>
<dbReference type="SUPFAM" id="SSF54593">
    <property type="entry name" value="Glyoxalase/Bleomycin resistance protein/Dihydroxybiphenyl dioxygenase"/>
    <property type="match status" value="1"/>
</dbReference>
<name>A0A6M4X0D4_9ACTN</name>
<dbReference type="InterPro" id="IPR037523">
    <property type="entry name" value="VOC_core"/>
</dbReference>
<gene>
    <name evidence="2" type="ORF">G9272_41900</name>
</gene>
<dbReference type="InterPro" id="IPR029068">
    <property type="entry name" value="Glyas_Bleomycin-R_OHBP_Dase"/>
</dbReference>
<reference evidence="2" key="1">
    <citation type="submission" date="2020-03" db="EMBL/GenBank/DDBJ databases">
        <title>Molecular networking-based the target discovery of potent antiproliferative macrolactams: 5/6/7/16 polycyclic ansamycins and glycosylated trienomycin from Streptomyces cacaoi subsp. asoensis.</title>
        <authorList>
            <person name="Liu L.-L."/>
        </authorList>
    </citation>
    <scope>NUCLEOTIDE SEQUENCE [LARGE SCALE GENOMIC DNA]</scope>
    <source>
        <strain evidence="2">H2S5</strain>
    </source>
</reference>
<dbReference type="EMBL" id="CP049838">
    <property type="protein sequence ID" value="QJT06078.1"/>
    <property type="molecule type" value="Genomic_DNA"/>
</dbReference>
<dbReference type="InterPro" id="IPR004360">
    <property type="entry name" value="Glyas_Fos-R_dOase_dom"/>
</dbReference>
<organism evidence="2 3">
    <name type="scientific">Streptomyces asoensis</name>
    <dbReference type="NCBI Taxonomy" id="249586"/>
    <lineage>
        <taxon>Bacteria</taxon>
        <taxon>Bacillati</taxon>
        <taxon>Actinomycetota</taxon>
        <taxon>Actinomycetes</taxon>
        <taxon>Kitasatosporales</taxon>
        <taxon>Streptomycetaceae</taxon>
        <taxon>Streptomyces</taxon>
    </lineage>
</organism>
<protein>
    <submittedName>
        <fullName evidence="2">VOC family protein</fullName>
    </submittedName>
</protein>
<dbReference type="Proteomes" id="UP000502665">
    <property type="component" value="Chromosome"/>
</dbReference>
<feature type="domain" description="VOC" evidence="1">
    <location>
        <begin position="10"/>
        <end position="139"/>
    </location>
</feature>
<dbReference type="Pfam" id="PF00903">
    <property type="entry name" value="Glyoxalase"/>
    <property type="match status" value="1"/>
</dbReference>
<sequence length="141" mass="15517">MNADDRNILARGRVATRLPTQDLDRARRFYAERLGLEPVDERPGGLLYRCGGTEFALFRSTGASPGTFTQMGWEVDDLDAVVAELRRRGVVFEEVDVPGFATRDGIAEIDGNYPSKGVRGERAAWFRDSEGNLLGIGEPVA</sequence>
<proteinExistence type="predicted"/>
<dbReference type="PROSITE" id="PS51819">
    <property type="entry name" value="VOC"/>
    <property type="match status" value="1"/>
</dbReference>
<accession>A0A6M4X0D4</accession>
<evidence type="ECO:0000313" key="3">
    <source>
        <dbReference type="Proteomes" id="UP000502665"/>
    </source>
</evidence>
<dbReference type="RefSeq" id="WP_171401386.1">
    <property type="nucleotide sequence ID" value="NZ_CP049838.1"/>
</dbReference>
<evidence type="ECO:0000313" key="2">
    <source>
        <dbReference type="EMBL" id="QJT06078.1"/>
    </source>
</evidence>
<dbReference type="AlphaFoldDB" id="A0A6M4X0D4"/>
<dbReference type="Gene3D" id="3.10.180.10">
    <property type="entry name" value="2,3-Dihydroxybiphenyl 1,2-Dioxygenase, domain 1"/>
    <property type="match status" value="1"/>
</dbReference>